<dbReference type="EMBL" id="BPLR01021322">
    <property type="protein sequence ID" value="GIX88438.1"/>
    <property type="molecule type" value="Genomic_DNA"/>
</dbReference>
<dbReference type="AlphaFoldDB" id="A0AAV4NUN0"/>
<keyword evidence="2" id="KW-1185">Reference proteome</keyword>
<dbReference type="Proteomes" id="UP001054945">
    <property type="component" value="Unassembled WGS sequence"/>
</dbReference>
<accession>A0AAV4NUN0</accession>
<name>A0AAV4NUN0_CAEEX</name>
<evidence type="ECO:0000313" key="2">
    <source>
        <dbReference type="Proteomes" id="UP001054945"/>
    </source>
</evidence>
<organism evidence="1 2">
    <name type="scientific">Caerostris extrusa</name>
    <name type="common">Bark spider</name>
    <name type="synonym">Caerostris bankana</name>
    <dbReference type="NCBI Taxonomy" id="172846"/>
    <lineage>
        <taxon>Eukaryota</taxon>
        <taxon>Metazoa</taxon>
        <taxon>Ecdysozoa</taxon>
        <taxon>Arthropoda</taxon>
        <taxon>Chelicerata</taxon>
        <taxon>Arachnida</taxon>
        <taxon>Araneae</taxon>
        <taxon>Araneomorphae</taxon>
        <taxon>Entelegynae</taxon>
        <taxon>Araneoidea</taxon>
        <taxon>Araneidae</taxon>
        <taxon>Caerostris</taxon>
    </lineage>
</organism>
<proteinExistence type="predicted"/>
<reference evidence="1 2" key="1">
    <citation type="submission" date="2021-06" db="EMBL/GenBank/DDBJ databases">
        <title>Caerostris extrusa draft genome.</title>
        <authorList>
            <person name="Kono N."/>
            <person name="Arakawa K."/>
        </authorList>
    </citation>
    <scope>NUCLEOTIDE SEQUENCE [LARGE SCALE GENOMIC DNA]</scope>
</reference>
<sequence length="82" mass="9285">MRLVNSAPVFTATVTLSRESAPGTNRAQECPRLRPIVFREAPEPPRNKDISPFPLSSFQKKIILLTIRILFLGRDSCDFSLR</sequence>
<evidence type="ECO:0000313" key="1">
    <source>
        <dbReference type="EMBL" id="GIX88438.1"/>
    </source>
</evidence>
<comment type="caution">
    <text evidence="1">The sequence shown here is derived from an EMBL/GenBank/DDBJ whole genome shotgun (WGS) entry which is preliminary data.</text>
</comment>
<protein>
    <submittedName>
        <fullName evidence="1">Uncharacterized protein</fullName>
    </submittedName>
</protein>
<gene>
    <name evidence="1" type="ORF">CEXT_650681</name>
</gene>